<name>A0A7X0SHB5_9BACL</name>
<dbReference type="EMBL" id="JACJVO010000003">
    <property type="protein sequence ID" value="MBB6729994.1"/>
    <property type="molecule type" value="Genomic_DNA"/>
</dbReference>
<organism evidence="1 2">
    <name type="scientific">Cohnella zeiphila</name>
    <dbReference type="NCBI Taxonomy" id="2761120"/>
    <lineage>
        <taxon>Bacteria</taxon>
        <taxon>Bacillati</taxon>
        <taxon>Bacillota</taxon>
        <taxon>Bacilli</taxon>
        <taxon>Bacillales</taxon>
        <taxon>Paenibacillaceae</taxon>
        <taxon>Cohnella</taxon>
    </lineage>
</organism>
<dbReference type="RefSeq" id="WP_185127653.1">
    <property type="nucleotide sequence ID" value="NZ_JACJVO010000003.1"/>
</dbReference>
<evidence type="ECO:0000313" key="2">
    <source>
        <dbReference type="Proteomes" id="UP000564644"/>
    </source>
</evidence>
<accession>A0A7X0SHB5</accession>
<reference evidence="1 2" key="1">
    <citation type="submission" date="2020-08" db="EMBL/GenBank/DDBJ databases">
        <title>Cohnella phylogeny.</title>
        <authorList>
            <person name="Dunlap C."/>
        </authorList>
    </citation>
    <scope>NUCLEOTIDE SEQUENCE [LARGE SCALE GENOMIC DNA]</scope>
    <source>
        <strain evidence="1 2">CBP 2801</strain>
    </source>
</reference>
<dbReference type="Proteomes" id="UP000564644">
    <property type="component" value="Unassembled WGS sequence"/>
</dbReference>
<proteinExistence type="predicted"/>
<protein>
    <submittedName>
        <fullName evidence="1">Uncharacterized protein</fullName>
    </submittedName>
</protein>
<keyword evidence="2" id="KW-1185">Reference proteome</keyword>
<sequence length="179" mass="19156">MGKWGSLLLLVAGAAWLLSGCRSTTMEDAFRQQYPDPGYELLYSEAVGDRYLAFFKSPQPDGTAGIGLAVFEGGRGKGWTVLQTGTFYDPGSLGVDIAQVDLGNEGTKDVVFGYTDNKNVAKIATVDSQGDTVQAELIDTDWKKIWFAVGDIETLNVKAFAADGRVVAQVPDANAEYGS</sequence>
<evidence type="ECO:0000313" key="1">
    <source>
        <dbReference type="EMBL" id="MBB6729994.1"/>
    </source>
</evidence>
<dbReference type="PROSITE" id="PS51257">
    <property type="entry name" value="PROKAR_LIPOPROTEIN"/>
    <property type="match status" value="1"/>
</dbReference>
<dbReference type="AlphaFoldDB" id="A0A7X0SHB5"/>
<comment type="caution">
    <text evidence="1">The sequence shown here is derived from an EMBL/GenBank/DDBJ whole genome shotgun (WGS) entry which is preliminary data.</text>
</comment>
<gene>
    <name evidence="1" type="ORF">H7C18_03705</name>
</gene>